<reference evidence="1 2" key="1">
    <citation type="submission" date="2017-06" db="EMBL/GenBank/DDBJ databases">
        <title>Complete Genome Sequence of the Soil Carbazole-Degrading Bacterium Nocardioides aromaticivorans IC177.</title>
        <authorList>
            <person name="Vejarano F."/>
            <person name="Suzuki-Minakuchi C."/>
            <person name="Ohtsubo Y."/>
            <person name="Tsuda M."/>
            <person name="Okada K."/>
            <person name="Nojiri H."/>
        </authorList>
    </citation>
    <scope>NUCLEOTIDE SEQUENCE [LARGE SCALE GENOMIC DNA]</scope>
    <source>
        <strain evidence="1 2">IC177</strain>
    </source>
</reference>
<accession>A0ABX7PRY1</accession>
<gene>
    <name evidence="1" type="ORF">CFH99_24435</name>
</gene>
<sequence>MSSRRQASNDNFSAAESAADVGLEAGLNVLYEGIGGSGESFYQRGRRYARAMTAAHYAAATGHAAQGEAYRAIADTLLAPLGDASGDDLRDFVAGAYREDEDRVFYLLEHPDSSEPSTSSFGPGASAAVSAFTAMGRITSLMVHPNRRTKSAAVTRLIADQVKEVSGLMPMLPPTYYMAMLQGLGASWPDLDTVE</sequence>
<dbReference type="Proteomes" id="UP000662818">
    <property type="component" value="Chromosome"/>
</dbReference>
<organism evidence="1 2">
    <name type="scientific">Nocardioides aromaticivorans</name>
    <dbReference type="NCBI Taxonomy" id="200618"/>
    <lineage>
        <taxon>Bacteria</taxon>
        <taxon>Bacillati</taxon>
        <taxon>Actinomycetota</taxon>
        <taxon>Actinomycetes</taxon>
        <taxon>Propionibacteriales</taxon>
        <taxon>Nocardioidaceae</taxon>
        <taxon>Nocardioides</taxon>
    </lineage>
</organism>
<keyword evidence="2" id="KW-1185">Reference proteome</keyword>
<proteinExistence type="predicted"/>
<protein>
    <submittedName>
        <fullName evidence="1">Uncharacterized protein</fullName>
    </submittedName>
</protein>
<dbReference type="EMBL" id="CP022295">
    <property type="protein sequence ID" value="QSR28774.1"/>
    <property type="molecule type" value="Genomic_DNA"/>
</dbReference>
<evidence type="ECO:0000313" key="2">
    <source>
        <dbReference type="Proteomes" id="UP000662818"/>
    </source>
</evidence>
<name>A0ABX7PRY1_9ACTN</name>
<evidence type="ECO:0000313" key="1">
    <source>
        <dbReference type="EMBL" id="QSR28774.1"/>
    </source>
</evidence>